<reference evidence="1 2" key="1">
    <citation type="submission" date="2019-12" db="EMBL/GenBank/DDBJ databases">
        <title>Genome sequencing and assembly of endphytes of Porphyra tenera.</title>
        <authorList>
            <person name="Park J.M."/>
            <person name="Shin R."/>
            <person name="Jo S.H."/>
        </authorList>
    </citation>
    <scope>NUCLEOTIDE SEQUENCE [LARGE SCALE GENOMIC DNA]</scope>
    <source>
        <strain evidence="1 2">GPM4</strain>
    </source>
</reference>
<dbReference type="EMBL" id="CP047656">
    <property type="protein sequence ID" value="QHJ12889.1"/>
    <property type="molecule type" value="Genomic_DNA"/>
</dbReference>
<dbReference type="KEGG" id="pmes:FX988_03147"/>
<dbReference type="AlphaFoldDB" id="A0A857JLE1"/>
<gene>
    <name evidence="1" type="ORF">FX988_03147</name>
</gene>
<name>A0A857JLE1_9ALTE</name>
<sequence length="317" mass="37221">MEWILNDLSLEGRYHEVHDFVSDIEKIIKLRFSYKNINDSFLCPRNIGDIKVLGDKTFSQLVLDKAPRDLKVQIMAWVSKKGPFWCDRRTFQEDDYFEHNNIDVTDLGLGECGRKVIMEQDVTSYSFSGEYSQSPLAVQHGLSEQVFGNYEIVNLWSEEQLIASSKTALPLPVNWQTALNVLESKYVHLLFSPELIDQISTLPYNRTVFERMDELCRVLEEYLSSRTEKGEATKRTIEILSEFFRGRKAWFSDETDEDKKNFEHDLKFLDSRDQKSKKYSFHGKIKTPQVRVYFEWPIPPEQKDIQIVYFGPKITKK</sequence>
<organism evidence="1 2">
    <name type="scientific">Paraglaciecola mesophila</name>
    <dbReference type="NCBI Taxonomy" id="197222"/>
    <lineage>
        <taxon>Bacteria</taxon>
        <taxon>Pseudomonadati</taxon>
        <taxon>Pseudomonadota</taxon>
        <taxon>Gammaproteobacteria</taxon>
        <taxon>Alteromonadales</taxon>
        <taxon>Alteromonadaceae</taxon>
        <taxon>Paraglaciecola</taxon>
    </lineage>
</organism>
<dbReference type="Proteomes" id="UP000464524">
    <property type="component" value="Chromosome"/>
</dbReference>
<accession>A0A857JLE1</accession>
<evidence type="ECO:0000313" key="1">
    <source>
        <dbReference type="EMBL" id="QHJ12889.1"/>
    </source>
</evidence>
<evidence type="ECO:0000313" key="2">
    <source>
        <dbReference type="Proteomes" id="UP000464524"/>
    </source>
</evidence>
<dbReference type="RefSeq" id="WP_254700635.1">
    <property type="nucleotide sequence ID" value="NZ_CP047656.1"/>
</dbReference>
<proteinExistence type="predicted"/>
<keyword evidence="2" id="KW-1185">Reference proteome</keyword>
<protein>
    <submittedName>
        <fullName evidence="1">Uncharacterized protein</fullName>
    </submittedName>
</protein>